<geneLocation type="plasmid" evidence="1">
    <name>pDson02</name>
</geneLocation>
<dbReference type="AlphaFoldDB" id="A0AAU7UFA0"/>
<gene>
    <name evidence="1" type="ORF">ABOD76_20585</name>
</gene>
<dbReference type="EMBL" id="CP158300">
    <property type="protein sequence ID" value="XBV87448.1"/>
    <property type="molecule type" value="Genomic_DNA"/>
</dbReference>
<proteinExistence type="predicted"/>
<keyword evidence="1" id="KW-0614">Plasmid</keyword>
<name>A0AAU7UFA0_9DEIO</name>
<sequence length="63" mass="7327">MSMHRNEIRTIEDFDREVSELLARPSIETISEATRAQDRASFENARARSMSYFLGAMKETVHH</sequence>
<dbReference type="RefSeq" id="WP_350245597.1">
    <property type="nucleotide sequence ID" value="NZ_CP158300.1"/>
</dbReference>
<dbReference type="KEGG" id="dsc:ABOD76_20585"/>
<evidence type="ECO:0000313" key="1">
    <source>
        <dbReference type="EMBL" id="XBV87448.1"/>
    </source>
</evidence>
<accession>A0AAU7UFA0</accession>
<protein>
    <submittedName>
        <fullName evidence="1">Uncharacterized protein</fullName>
    </submittedName>
</protein>
<organism evidence="1">
    <name type="scientific">Deinococcus sonorensis KR-87</name>
    <dbReference type="NCBI Taxonomy" id="694439"/>
    <lineage>
        <taxon>Bacteria</taxon>
        <taxon>Thermotogati</taxon>
        <taxon>Deinococcota</taxon>
        <taxon>Deinococci</taxon>
        <taxon>Deinococcales</taxon>
        <taxon>Deinococcaceae</taxon>
        <taxon>Deinococcus</taxon>
    </lineage>
</organism>
<reference evidence="1" key="1">
    <citation type="submission" date="2024-06" db="EMBL/GenBank/DDBJ databases">
        <title>Draft Genome Sequence of Deinococcus sonorensis Type Strain KR-87, a Biofilm Producing Representative of the Genus Deinococcus.</title>
        <authorList>
            <person name="Boren L.S."/>
            <person name="Grosso R.A."/>
            <person name="Hugenberg-Cox A.N."/>
            <person name="Hill J.T.E."/>
            <person name="Albert C.M."/>
            <person name="Tuohy J.M."/>
        </authorList>
    </citation>
    <scope>NUCLEOTIDE SEQUENCE</scope>
    <source>
        <strain evidence="1">KR-87</strain>
        <plasmid evidence="1">pDson02</plasmid>
    </source>
</reference>